<name>A0A3G6J8B8_9CORY</name>
<evidence type="ECO:0000256" key="13">
    <source>
        <dbReference type="SAM" id="Phobius"/>
    </source>
</evidence>
<evidence type="ECO:0000256" key="4">
    <source>
        <dbReference type="ARBA" id="ARBA00022475"/>
    </source>
</evidence>
<keyword evidence="16" id="KW-1185">Reference proteome</keyword>
<dbReference type="SUPFAM" id="SSF81342">
    <property type="entry name" value="Transmembrane di-heme cytochromes"/>
    <property type="match status" value="1"/>
</dbReference>
<dbReference type="InterPro" id="IPR011577">
    <property type="entry name" value="Cyt_b561_bac/Ni-Hgenase"/>
</dbReference>
<keyword evidence="3" id="KW-0813">Transport</keyword>
<comment type="similarity">
    <text evidence="2">Belongs to the HupC/HyaC/HydC family.</text>
</comment>
<organism evidence="15 16">
    <name type="scientific">Corynebacterium choanae</name>
    <dbReference type="NCBI Taxonomy" id="1862358"/>
    <lineage>
        <taxon>Bacteria</taxon>
        <taxon>Bacillati</taxon>
        <taxon>Actinomycetota</taxon>
        <taxon>Actinomycetes</taxon>
        <taxon>Mycobacteriales</taxon>
        <taxon>Corynebacteriaceae</taxon>
        <taxon>Corynebacterium</taxon>
    </lineage>
</organism>
<dbReference type="SUPFAM" id="SSF81660">
    <property type="entry name" value="Metal cation-transporting ATPase, ATP-binding domain N"/>
    <property type="match status" value="1"/>
</dbReference>
<dbReference type="PANTHER" id="PTHR30485:SF0">
    <property type="entry name" value="NI_FE-HYDROGENASE 1 B-TYPE CYTOCHROME SUBUNIT-RELATED"/>
    <property type="match status" value="1"/>
</dbReference>
<dbReference type="PRINTS" id="PR00161">
    <property type="entry name" value="NIHGNASECYTB"/>
</dbReference>
<dbReference type="PANTHER" id="PTHR30485">
    <property type="entry name" value="NI/FE-HYDROGENASE 1 B-TYPE CYTOCHROME SUBUNIT"/>
    <property type="match status" value="1"/>
</dbReference>
<dbReference type="InterPro" id="IPR051542">
    <property type="entry name" value="Hydrogenase_cytochrome"/>
</dbReference>
<evidence type="ECO:0000256" key="1">
    <source>
        <dbReference type="ARBA" id="ARBA00004651"/>
    </source>
</evidence>
<dbReference type="InterPro" id="IPR000516">
    <property type="entry name" value="Ni-dep_Hydgase_cyt-B"/>
</dbReference>
<dbReference type="InterPro" id="IPR023299">
    <property type="entry name" value="ATPase_P-typ_cyto_dom_N"/>
</dbReference>
<reference evidence="15 16" key="1">
    <citation type="submission" date="2018-11" db="EMBL/GenBank/DDBJ databases">
        <authorList>
            <person name="Kleinhagauer T."/>
            <person name="Glaeser S.P."/>
            <person name="Spergser J."/>
            <person name="Ruckert C."/>
            <person name="Kaempfer P."/>
            <person name="Busse H.-J."/>
        </authorList>
    </citation>
    <scope>NUCLEOTIDE SEQUENCE [LARGE SCALE GENOMIC DNA]</scope>
    <source>
        <strain evidence="15 16">200CH</strain>
    </source>
</reference>
<keyword evidence="8" id="KW-0249">Electron transport</keyword>
<evidence type="ECO:0000256" key="12">
    <source>
        <dbReference type="SAM" id="MobiDB-lite"/>
    </source>
</evidence>
<feature type="transmembrane region" description="Helical" evidence="13">
    <location>
        <begin position="324"/>
        <end position="346"/>
    </location>
</feature>
<evidence type="ECO:0000313" key="16">
    <source>
        <dbReference type="Proteomes" id="UP000269019"/>
    </source>
</evidence>
<keyword evidence="10" id="KW-0408">Iron</keyword>
<dbReference type="Pfam" id="PF01292">
    <property type="entry name" value="Ni_hydr_CYTB"/>
    <property type="match status" value="1"/>
</dbReference>
<proteinExistence type="inferred from homology"/>
<keyword evidence="6 13" id="KW-0812">Transmembrane</keyword>
<dbReference type="AlphaFoldDB" id="A0A3G6J8B8"/>
<evidence type="ECO:0000256" key="10">
    <source>
        <dbReference type="ARBA" id="ARBA00023004"/>
    </source>
</evidence>
<dbReference type="RefSeq" id="WP_123929565.1">
    <property type="nucleotide sequence ID" value="NZ_CP033896.1"/>
</dbReference>
<dbReference type="GO" id="GO:0000166">
    <property type="term" value="F:nucleotide binding"/>
    <property type="evidence" value="ECO:0007669"/>
    <property type="project" value="InterPro"/>
</dbReference>
<evidence type="ECO:0000256" key="5">
    <source>
        <dbReference type="ARBA" id="ARBA00022617"/>
    </source>
</evidence>
<keyword evidence="9 13" id="KW-1133">Transmembrane helix</keyword>
<feature type="transmembrane region" description="Helical" evidence="13">
    <location>
        <begin position="367"/>
        <end position="388"/>
    </location>
</feature>
<dbReference type="NCBIfam" id="TIGR02125">
    <property type="entry name" value="CytB-hydogenase"/>
    <property type="match status" value="1"/>
</dbReference>
<gene>
    <name evidence="15" type="primary">hupC</name>
    <name evidence="15" type="ORF">CCHOA_09810</name>
</gene>
<comment type="subcellular location">
    <subcellularLocation>
        <location evidence="1">Cell membrane</location>
        <topology evidence="1">Multi-pass membrane protein</topology>
    </subcellularLocation>
</comment>
<dbReference type="GO" id="GO:0005506">
    <property type="term" value="F:iron ion binding"/>
    <property type="evidence" value="ECO:0007669"/>
    <property type="project" value="InterPro"/>
</dbReference>
<dbReference type="KEGG" id="ccho:CCHOA_09810"/>
<feature type="domain" description="Cytochrome b561 bacterial/Ni-hydrogenase" evidence="14">
    <location>
        <begin position="198"/>
        <end position="405"/>
    </location>
</feature>
<dbReference type="GO" id="GO:0020037">
    <property type="term" value="F:heme binding"/>
    <property type="evidence" value="ECO:0007669"/>
    <property type="project" value="TreeGrafter"/>
</dbReference>
<keyword evidence="4" id="KW-1003">Cell membrane</keyword>
<evidence type="ECO:0000256" key="6">
    <source>
        <dbReference type="ARBA" id="ARBA00022692"/>
    </source>
</evidence>
<keyword evidence="11 13" id="KW-0472">Membrane</keyword>
<dbReference type="Proteomes" id="UP000269019">
    <property type="component" value="Chromosome"/>
</dbReference>
<dbReference type="GO" id="GO:0005886">
    <property type="term" value="C:plasma membrane"/>
    <property type="evidence" value="ECO:0007669"/>
    <property type="project" value="UniProtKB-SubCell"/>
</dbReference>
<dbReference type="Gene3D" id="3.40.1110.10">
    <property type="entry name" value="Calcium-transporting ATPase, cytoplasmic domain N"/>
    <property type="match status" value="1"/>
</dbReference>
<evidence type="ECO:0000256" key="3">
    <source>
        <dbReference type="ARBA" id="ARBA00022448"/>
    </source>
</evidence>
<dbReference type="OrthoDB" id="197262at2"/>
<evidence type="ECO:0000259" key="14">
    <source>
        <dbReference type="Pfam" id="PF01292"/>
    </source>
</evidence>
<evidence type="ECO:0000256" key="9">
    <source>
        <dbReference type="ARBA" id="ARBA00022989"/>
    </source>
</evidence>
<evidence type="ECO:0000256" key="11">
    <source>
        <dbReference type="ARBA" id="ARBA00023136"/>
    </source>
</evidence>
<accession>A0A3G6J8B8</accession>
<evidence type="ECO:0000256" key="8">
    <source>
        <dbReference type="ARBA" id="ARBA00022982"/>
    </source>
</evidence>
<feature type="region of interest" description="Disordered" evidence="12">
    <location>
        <begin position="1"/>
        <end position="21"/>
    </location>
</feature>
<feature type="transmembrane region" description="Helical" evidence="13">
    <location>
        <begin position="207"/>
        <end position="229"/>
    </location>
</feature>
<feature type="transmembrane region" description="Helical" evidence="13">
    <location>
        <begin position="249"/>
        <end position="272"/>
    </location>
</feature>
<evidence type="ECO:0000256" key="7">
    <source>
        <dbReference type="ARBA" id="ARBA00022723"/>
    </source>
</evidence>
<evidence type="ECO:0000256" key="2">
    <source>
        <dbReference type="ARBA" id="ARBA00008622"/>
    </source>
</evidence>
<sequence>MSRHTLPTTTTASRPRHRLTGGDDQLVVTVSETYSARRLTSGRLLAMAACTPADSTDPVDEAIVASLATNRPDIVRIPVAADNFHPATPERRYSLAKVTGFLIDKKPQDLMVMRGTIDAVLAHATIDREEKTPFLKTAEFLERTGLRCLAVASAEILPDGTPGEFHVEGFIALALEKLSDARKEVAGNPNAWVRVNLWSATLRVQHWANLVLIVALSITGYVIMDPGILPQPMIDPAGPTPYLMGTMRFIHFVSGFGWIVLALTRLWLAFVARDRQLRWRSLWPLKSKKDVQGLIGTIRYYLFIDAHGPVYLAHNPLQQLAYTAIYGLCIIQIFSGLAIYGLYNHYNGFWRILSAPAGWIGIPNMRLIHALIMFLIWVFIIIHIYLAVRADSVERHGGISSMINGGVWLRRGTKPLDAPKVG</sequence>
<dbReference type="InterPro" id="IPR016174">
    <property type="entry name" value="Di-haem_cyt_TM"/>
</dbReference>
<dbReference type="GO" id="GO:0022904">
    <property type="term" value="P:respiratory electron transport chain"/>
    <property type="evidence" value="ECO:0007669"/>
    <property type="project" value="InterPro"/>
</dbReference>
<protein>
    <submittedName>
        <fullName evidence="15">Putative Ni/Fe-hydrogenase B-type cytochrome subunit</fullName>
    </submittedName>
</protein>
<feature type="compositionally biased region" description="Polar residues" evidence="12">
    <location>
        <begin position="1"/>
        <end position="13"/>
    </location>
</feature>
<dbReference type="EMBL" id="CP033896">
    <property type="protein sequence ID" value="AZA14345.1"/>
    <property type="molecule type" value="Genomic_DNA"/>
</dbReference>
<dbReference type="Gene3D" id="1.20.950.20">
    <property type="entry name" value="Transmembrane di-heme cytochromes, Chain C"/>
    <property type="match status" value="1"/>
</dbReference>
<keyword evidence="5" id="KW-0349">Heme</keyword>
<dbReference type="GO" id="GO:0009055">
    <property type="term" value="F:electron transfer activity"/>
    <property type="evidence" value="ECO:0007669"/>
    <property type="project" value="InterPro"/>
</dbReference>
<evidence type="ECO:0000313" key="15">
    <source>
        <dbReference type="EMBL" id="AZA14345.1"/>
    </source>
</evidence>
<keyword evidence="7" id="KW-0479">Metal-binding</keyword>